<evidence type="ECO:0000256" key="3">
    <source>
        <dbReference type="ARBA" id="ARBA00023163"/>
    </source>
</evidence>
<evidence type="ECO:0000259" key="6">
    <source>
        <dbReference type="PROSITE" id="PS50977"/>
    </source>
</evidence>
<keyword evidence="1" id="KW-0805">Transcription regulation</keyword>
<dbReference type="PROSITE" id="PS50977">
    <property type="entry name" value="HTH_TETR_2"/>
    <property type="match status" value="1"/>
</dbReference>
<sequence length="91" mass="9423">MSDSSSPAGPPSTRDRIVAAAMRLLAEGGSERVSTRAVCEAAGVQPPTIYRLFDSMDGLLDAVAREGSSASTSSSPRSPSPRPASARRSRC</sequence>
<evidence type="ECO:0000256" key="2">
    <source>
        <dbReference type="ARBA" id="ARBA00023125"/>
    </source>
</evidence>
<gene>
    <name evidence="7" type="ORF">FL583_24585</name>
</gene>
<feature type="region of interest" description="Disordered" evidence="5">
    <location>
        <begin position="64"/>
        <end position="91"/>
    </location>
</feature>
<evidence type="ECO:0000313" key="8">
    <source>
        <dbReference type="Proteomes" id="UP000317982"/>
    </source>
</evidence>
<dbReference type="PANTHER" id="PTHR30055">
    <property type="entry name" value="HTH-TYPE TRANSCRIPTIONAL REGULATOR RUTR"/>
    <property type="match status" value="1"/>
</dbReference>
<protein>
    <submittedName>
        <fullName evidence="7">Helix-turn-helix transcriptional regulator</fullName>
    </submittedName>
</protein>
<feature type="compositionally biased region" description="Low complexity" evidence="5">
    <location>
        <begin position="68"/>
        <end position="77"/>
    </location>
</feature>
<dbReference type="GO" id="GO:0003700">
    <property type="term" value="F:DNA-binding transcription factor activity"/>
    <property type="evidence" value="ECO:0007669"/>
    <property type="project" value="TreeGrafter"/>
</dbReference>
<dbReference type="OrthoDB" id="4722751at2"/>
<evidence type="ECO:0000256" key="5">
    <source>
        <dbReference type="SAM" id="MobiDB-lite"/>
    </source>
</evidence>
<feature type="domain" description="HTH tetR-type" evidence="6">
    <location>
        <begin position="11"/>
        <end position="71"/>
    </location>
</feature>
<dbReference type="Pfam" id="PF00440">
    <property type="entry name" value="TetR_N"/>
    <property type="match status" value="1"/>
</dbReference>
<dbReference type="InterPro" id="IPR050109">
    <property type="entry name" value="HTH-type_TetR-like_transc_reg"/>
</dbReference>
<keyword evidence="8" id="KW-1185">Reference proteome</keyword>
<keyword evidence="3" id="KW-0804">Transcription</keyword>
<dbReference type="Proteomes" id="UP000317982">
    <property type="component" value="Unassembled WGS sequence"/>
</dbReference>
<dbReference type="PANTHER" id="PTHR30055:SF234">
    <property type="entry name" value="HTH-TYPE TRANSCRIPTIONAL REGULATOR BETI"/>
    <property type="match status" value="1"/>
</dbReference>
<proteinExistence type="predicted"/>
<reference evidence="7 8" key="1">
    <citation type="submission" date="2019-07" db="EMBL/GenBank/DDBJ databases">
        <title>Cryptosporangium phraense sp. nov., isolated from plant litter.</title>
        <authorList>
            <person name="Suriyachadkun C."/>
        </authorList>
    </citation>
    <scope>NUCLEOTIDE SEQUENCE [LARGE SCALE GENOMIC DNA]</scope>
    <source>
        <strain evidence="7 8">A-T 5661</strain>
    </source>
</reference>
<dbReference type="Gene3D" id="1.10.10.60">
    <property type="entry name" value="Homeodomain-like"/>
    <property type="match status" value="1"/>
</dbReference>
<dbReference type="InParanoid" id="A0A545AMJ7"/>
<accession>A0A545AMJ7</accession>
<dbReference type="PRINTS" id="PR00455">
    <property type="entry name" value="HTHTETR"/>
</dbReference>
<evidence type="ECO:0000313" key="7">
    <source>
        <dbReference type="EMBL" id="TQS42481.1"/>
    </source>
</evidence>
<comment type="caution">
    <text evidence="7">The sequence shown here is derived from an EMBL/GenBank/DDBJ whole genome shotgun (WGS) entry which is preliminary data.</text>
</comment>
<name>A0A545AMJ7_9ACTN</name>
<feature type="DNA-binding region" description="H-T-H motif" evidence="4">
    <location>
        <begin position="34"/>
        <end position="53"/>
    </location>
</feature>
<evidence type="ECO:0000256" key="1">
    <source>
        <dbReference type="ARBA" id="ARBA00023015"/>
    </source>
</evidence>
<evidence type="ECO:0000256" key="4">
    <source>
        <dbReference type="PROSITE-ProRule" id="PRU00335"/>
    </source>
</evidence>
<dbReference type="SUPFAM" id="SSF46689">
    <property type="entry name" value="Homeodomain-like"/>
    <property type="match status" value="1"/>
</dbReference>
<keyword evidence="2 4" id="KW-0238">DNA-binding</keyword>
<dbReference type="AlphaFoldDB" id="A0A545AMJ7"/>
<dbReference type="GO" id="GO:0000976">
    <property type="term" value="F:transcription cis-regulatory region binding"/>
    <property type="evidence" value="ECO:0007669"/>
    <property type="project" value="TreeGrafter"/>
</dbReference>
<organism evidence="7 8">
    <name type="scientific">Cryptosporangium phraense</name>
    <dbReference type="NCBI Taxonomy" id="2593070"/>
    <lineage>
        <taxon>Bacteria</taxon>
        <taxon>Bacillati</taxon>
        <taxon>Actinomycetota</taxon>
        <taxon>Actinomycetes</taxon>
        <taxon>Cryptosporangiales</taxon>
        <taxon>Cryptosporangiaceae</taxon>
        <taxon>Cryptosporangium</taxon>
    </lineage>
</organism>
<dbReference type="InterPro" id="IPR009057">
    <property type="entry name" value="Homeodomain-like_sf"/>
</dbReference>
<dbReference type="InterPro" id="IPR001647">
    <property type="entry name" value="HTH_TetR"/>
</dbReference>
<dbReference type="EMBL" id="VIRS01000018">
    <property type="protein sequence ID" value="TQS42481.1"/>
    <property type="molecule type" value="Genomic_DNA"/>
</dbReference>